<dbReference type="Gene3D" id="1.20.58.520">
    <property type="entry name" value="Amidohydrolase"/>
    <property type="match status" value="1"/>
</dbReference>
<feature type="domain" description="Amidohydrolase-related" evidence="2">
    <location>
        <begin position="566"/>
        <end position="646"/>
    </location>
</feature>
<dbReference type="Gene3D" id="3.40.50.10910">
    <property type="entry name" value="Amidohydrolase"/>
    <property type="match status" value="1"/>
</dbReference>
<dbReference type="Pfam" id="PF01979">
    <property type="entry name" value="Amidohydro_1"/>
    <property type="match status" value="1"/>
</dbReference>
<gene>
    <name evidence="3" type="ORF">NM961_16730</name>
</gene>
<dbReference type="SUPFAM" id="SSF51556">
    <property type="entry name" value="Metallo-dependent hydrolases"/>
    <property type="match status" value="1"/>
</dbReference>
<dbReference type="InterPro" id="IPR051781">
    <property type="entry name" value="Metallo-dep_Hydrolase"/>
</dbReference>
<dbReference type="Proteomes" id="UP001165498">
    <property type="component" value="Unassembled WGS sequence"/>
</dbReference>
<keyword evidence="1" id="KW-0732">Signal</keyword>
<evidence type="ECO:0000256" key="1">
    <source>
        <dbReference type="SAM" id="SignalP"/>
    </source>
</evidence>
<dbReference type="Gene3D" id="3.30.110.90">
    <property type="entry name" value="Amidohydrolase"/>
    <property type="match status" value="2"/>
</dbReference>
<evidence type="ECO:0000259" key="2">
    <source>
        <dbReference type="Pfam" id="PF01979"/>
    </source>
</evidence>
<feature type="signal peptide" evidence="1">
    <location>
        <begin position="1"/>
        <end position="22"/>
    </location>
</feature>
<dbReference type="RefSeq" id="WP_255915556.1">
    <property type="nucleotide sequence ID" value="NZ_JANFQO010000016.1"/>
</dbReference>
<accession>A0ABT1QVP4</accession>
<protein>
    <submittedName>
        <fullName evidence="3">Amidohydrolase family protein</fullName>
    </submittedName>
</protein>
<feature type="chain" id="PRO_5045253295" evidence="1">
    <location>
        <begin position="23"/>
        <end position="683"/>
    </location>
</feature>
<name>A0ABT1QVP4_9GAMM</name>
<evidence type="ECO:0000313" key="4">
    <source>
        <dbReference type="Proteomes" id="UP001165498"/>
    </source>
</evidence>
<dbReference type="Gene3D" id="2.30.40.10">
    <property type="entry name" value="Urease, subunit C, domain 1"/>
    <property type="match status" value="2"/>
</dbReference>
<dbReference type="EMBL" id="JANFQO010000016">
    <property type="protein sequence ID" value="MCQ4166366.1"/>
    <property type="molecule type" value="Genomic_DNA"/>
</dbReference>
<keyword evidence="4" id="KW-1185">Reference proteome</keyword>
<dbReference type="InterPro" id="IPR006680">
    <property type="entry name" value="Amidohydro-rel"/>
</dbReference>
<dbReference type="PANTHER" id="PTHR43135">
    <property type="entry name" value="ALPHA-D-RIBOSE 1-METHYLPHOSPHONATE 5-TRIPHOSPHATE DIPHOSPHATASE"/>
    <property type="match status" value="1"/>
</dbReference>
<dbReference type="InterPro" id="IPR032466">
    <property type="entry name" value="Metal_Hydrolase"/>
</dbReference>
<comment type="caution">
    <text evidence="3">The sequence shown here is derived from an EMBL/GenBank/DDBJ whole genome shotgun (WGS) entry which is preliminary data.</text>
</comment>
<dbReference type="PANTHER" id="PTHR43135:SF3">
    <property type="entry name" value="ALPHA-D-RIBOSE 1-METHYLPHOSPHONATE 5-TRIPHOSPHATE DIPHOSPHATASE"/>
    <property type="match status" value="1"/>
</dbReference>
<proteinExistence type="predicted"/>
<sequence>MRRALRQALLGATLLAAPAVHADASATIRYAVLMEDGARAGTHTVQRRRGGITEVDYAFKDNGRGPALHERYVSAADGTLLRYTVTGTAAFGGRVDERFERHGGTAQWRSGAERGRAAAADTAQYLPVNGSPETVSRAIAQFGDRTEAQLPLLPSGELRQRRLETLDLVQADGRRRRVHLVVHTGLGLKPALFWTTAGSEPRLFAALDTGYQRLIEEGWQDQIARLARHQSAAEAVLQQESAQRFLHPLPGLARLRGVRVFDSDTATVGPRADVYVARGRITAVVAENEAVQAADWTIDGGGRVLLPGLFDMHTHVGAWDGALFLAAGVTTVRDLANDNPFLQALIDARDAGRWLGPQIVAAGLIEGDGAHASHWGRLVDGAAAARRAVDWYAVHGYRQIKLYNSFPREAVRETVAYAHARGLRVSGHVPAFLRAQDFIDAGADEIHHANQLLLNFLVSPSSDTRTLERFTLPAERAGTLDLDAAPVRSFVADLARRGVVADPTLIALSFIRQRDGEVQPGYESVVARLPPDVQRRLRSAPMPPRDAAAAARHRASFDAMIRFVGQLRRAGVPLVAGTDDLPGFSLPGELAFYVQAGMTPAETLQIATRDAARVAGVAGDRGRIAPGFAADLILVDGDPTQHIDDLHNIALVLTHNGWLSPAEVHRALSVAPGAGRELRPQAE</sequence>
<evidence type="ECO:0000313" key="3">
    <source>
        <dbReference type="EMBL" id="MCQ4166366.1"/>
    </source>
</evidence>
<organism evidence="3 4">
    <name type="scientific">Tahibacter harae</name>
    <dbReference type="NCBI Taxonomy" id="2963937"/>
    <lineage>
        <taxon>Bacteria</taxon>
        <taxon>Pseudomonadati</taxon>
        <taxon>Pseudomonadota</taxon>
        <taxon>Gammaproteobacteria</taxon>
        <taxon>Lysobacterales</taxon>
        <taxon>Rhodanobacteraceae</taxon>
        <taxon>Tahibacter</taxon>
    </lineage>
</organism>
<reference evidence="3" key="1">
    <citation type="submission" date="2022-07" db="EMBL/GenBank/DDBJ databases">
        <title>Tahibacter sp., a new gammaproteobacterium isolated from the silt sample collected at pig farm.</title>
        <authorList>
            <person name="Chen H."/>
        </authorList>
    </citation>
    <scope>NUCLEOTIDE SEQUENCE</scope>
    <source>
        <strain evidence="3">P2K</strain>
    </source>
</reference>
<dbReference type="SUPFAM" id="SSF51338">
    <property type="entry name" value="Composite domain of metallo-dependent hydrolases"/>
    <property type="match status" value="1"/>
</dbReference>
<dbReference type="InterPro" id="IPR011059">
    <property type="entry name" value="Metal-dep_hydrolase_composite"/>
</dbReference>